<reference evidence="1" key="1">
    <citation type="submission" date="2018-05" db="EMBL/GenBank/DDBJ databases">
        <authorList>
            <person name="Lanie J.A."/>
            <person name="Ng W.-L."/>
            <person name="Kazmierczak K.M."/>
            <person name="Andrzejewski T.M."/>
            <person name="Davidsen T.M."/>
            <person name="Wayne K.J."/>
            <person name="Tettelin H."/>
            <person name="Glass J.I."/>
            <person name="Rusch D."/>
            <person name="Podicherti R."/>
            <person name="Tsui H.-C.T."/>
            <person name="Winkler M.E."/>
        </authorList>
    </citation>
    <scope>NUCLEOTIDE SEQUENCE</scope>
</reference>
<dbReference type="AlphaFoldDB" id="A0A381Z1G2"/>
<sequence>MSCDLCEECQRKRQIKYTEVEDINNLINEFSGNITGENSITKNDRKTKMYMDIYDLYYDYIGENLVNKFYDLSENWKDTLEWFEDEDLEEEVYENLGNNQIMINIYNEYLPVDCYGFNLFDGDARNSIIEKIHDAYYELEREIMIDVFYEIQKLFSGRIKNKNFLNFFTSLSIPA</sequence>
<gene>
    <name evidence="1" type="ORF">METZ01_LOCUS135507</name>
</gene>
<accession>A0A381Z1G2</accession>
<name>A0A381Z1G2_9ZZZZ</name>
<organism evidence="1">
    <name type="scientific">marine metagenome</name>
    <dbReference type="NCBI Taxonomy" id="408172"/>
    <lineage>
        <taxon>unclassified sequences</taxon>
        <taxon>metagenomes</taxon>
        <taxon>ecological metagenomes</taxon>
    </lineage>
</organism>
<dbReference type="EMBL" id="UINC01019511">
    <property type="protein sequence ID" value="SVA82653.1"/>
    <property type="molecule type" value="Genomic_DNA"/>
</dbReference>
<evidence type="ECO:0000313" key="1">
    <source>
        <dbReference type="EMBL" id="SVA82653.1"/>
    </source>
</evidence>
<proteinExistence type="predicted"/>
<protein>
    <submittedName>
        <fullName evidence="1">Uncharacterized protein</fullName>
    </submittedName>
</protein>